<evidence type="ECO:0000313" key="1">
    <source>
        <dbReference type="EMBL" id="KAG6713194.1"/>
    </source>
</evidence>
<dbReference type="AlphaFoldDB" id="A0A922EZC9"/>
<dbReference type="Proteomes" id="UP000811246">
    <property type="component" value="Chromosome 5"/>
</dbReference>
<organism evidence="1 2">
    <name type="scientific">Carya illinoinensis</name>
    <name type="common">Pecan</name>
    <dbReference type="NCBI Taxonomy" id="32201"/>
    <lineage>
        <taxon>Eukaryota</taxon>
        <taxon>Viridiplantae</taxon>
        <taxon>Streptophyta</taxon>
        <taxon>Embryophyta</taxon>
        <taxon>Tracheophyta</taxon>
        <taxon>Spermatophyta</taxon>
        <taxon>Magnoliopsida</taxon>
        <taxon>eudicotyledons</taxon>
        <taxon>Gunneridae</taxon>
        <taxon>Pentapetalae</taxon>
        <taxon>rosids</taxon>
        <taxon>fabids</taxon>
        <taxon>Fagales</taxon>
        <taxon>Juglandaceae</taxon>
        <taxon>Carya</taxon>
    </lineage>
</organism>
<dbReference type="InterPro" id="IPR052929">
    <property type="entry name" value="RNase_H-like_EbsB-rel"/>
</dbReference>
<proteinExistence type="predicted"/>
<comment type="caution">
    <text evidence="1">The sequence shown here is derived from an EMBL/GenBank/DDBJ whole genome shotgun (WGS) entry which is preliminary data.</text>
</comment>
<sequence length="164" mass="18546">MVLLEIFESTVLKGYKKLRLQARLLRSSCFIFLINLKERKLLEIIVVMWKIWKRRNLVVFENLFTHSLVLHNQATQRLIDIKTSNKAQQVSASTSTNVLSCWAPSPQGIIKVNWDVLVDKQLSLASFGAVAGDNEGHVLASMRMKQSLILDPFIAESLATLHAS</sequence>
<name>A0A922EZC9_CARIL</name>
<protein>
    <submittedName>
        <fullName evidence="1">Uncharacterized protein</fullName>
    </submittedName>
</protein>
<dbReference type="PANTHER" id="PTHR47074:SF48">
    <property type="entry name" value="POLYNUCLEOTIDYL TRANSFERASE, RIBONUCLEASE H-LIKE SUPERFAMILY PROTEIN"/>
    <property type="match status" value="1"/>
</dbReference>
<reference evidence="1" key="1">
    <citation type="submission" date="2021-01" db="EMBL/GenBank/DDBJ databases">
        <authorList>
            <person name="Lovell J.T."/>
            <person name="Bentley N."/>
            <person name="Bhattarai G."/>
            <person name="Jenkins J.W."/>
            <person name="Sreedasyam A."/>
            <person name="Alarcon Y."/>
            <person name="Bock C."/>
            <person name="Boston L."/>
            <person name="Carlson J."/>
            <person name="Cervantes K."/>
            <person name="Clermont K."/>
            <person name="Krom N."/>
            <person name="Kubenka K."/>
            <person name="Mamidi S."/>
            <person name="Mattison C."/>
            <person name="Monteros M."/>
            <person name="Pisani C."/>
            <person name="Plott C."/>
            <person name="Rajasekar S."/>
            <person name="Rhein H.S."/>
            <person name="Rohla C."/>
            <person name="Song M."/>
            <person name="Hilaire R.S."/>
            <person name="Shu S."/>
            <person name="Wells L."/>
            <person name="Wang X."/>
            <person name="Webber J."/>
            <person name="Heerema R.J."/>
            <person name="Klein P."/>
            <person name="Conner P."/>
            <person name="Grauke L."/>
            <person name="Grimwood J."/>
            <person name="Schmutz J."/>
            <person name="Randall J.J."/>
        </authorList>
    </citation>
    <scope>NUCLEOTIDE SEQUENCE</scope>
    <source>
        <tissue evidence="1">Leaf</tissue>
    </source>
</reference>
<dbReference type="PANTHER" id="PTHR47074">
    <property type="entry name" value="BNAC02G40300D PROTEIN"/>
    <property type="match status" value="1"/>
</dbReference>
<dbReference type="EMBL" id="CM031829">
    <property type="protein sequence ID" value="KAG6713194.1"/>
    <property type="molecule type" value="Genomic_DNA"/>
</dbReference>
<gene>
    <name evidence="1" type="ORF">I3842_05G140200</name>
</gene>
<accession>A0A922EZC9</accession>
<evidence type="ECO:0000313" key="2">
    <source>
        <dbReference type="Proteomes" id="UP000811246"/>
    </source>
</evidence>